<feature type="compositionally biased region" description="Low complexity" evidence="6">
    <location>
        <begin position="1042"/>
        <end position="1051"/>
    </location>
</feature>
<feature type="domain" description="Methyl-accepting transducer" evidence="7">
    <location>
        <begin position="734"/>
        <end position="963"/>
    </location>
</feature>
<evidence type="ECO:0000259" key="8">
    <source>
        <dbReference type="PROSITE" id="PS50113"/>
    </source>
</evidence>
<evidence type="ECO:0000256" key="5">
    <source>
        <dbReference type="SAM" id="Coils"/>
    </source>
</evidence>
<dbReference type="GO" id="GO:0006935">
    <property type="term" value="P:chemotaxis"/>
    <property type="evidence" value="ECO:0007669"/>
    <property type="project" value="UniProtKB-KW"/>
</dbReference>
<comment type="similarity">
    <text evidence="3">Belongs to the methyl-accepting chemotaxis (MCP) protein family.</text>
</comment>
<dbReference type="InterPro" id="IPR035965">
    <property type="entry name" value="PAS-like_dom_sf"/>
</dbReference>
<dbReference type="Pfam" id="PF08448">
    <property type="entry name" value="PAS_4"/>
    <property type="match status" value="1"/>
</dbReference>
<organism evidence="10 11">
    <name type="scientific">Phaeovulum vinaykumarii</name>
    <dbReference type="NCBI Taxonomy" id="407234"/>
    <lineage>
        <taxon>Bacteria</taxon>
        <taxon>Pseudomonadati</taxon>
        <taxon>Pseudomonadota</taxon>
        <taxon>Alphaproteobacteria</taxon>
        <taxon>Rhodobacterales</taxon>
        <taxon>Paracoccaceae</taxon>
        <taxon>Phaeovulum</taxon>
    </lineage>
</organism>
<dbReference type="GO" id="GO:0016020">
    <property type="term" value="C:membrane"/>
    <property type="evidence" value="ECO:0007669"/>
    <property type="project" value="UniProtKB-SubCell"/>
</dbReference>
<protein>
    <submittedName>
        <fullName evidence="10">Methyl-accepting chemotaxis sensory transducer with Pas/Pac sensor</fullName>
    </submittedName>
</protein>
<keyword evidence="5" id="KW-0175">Coiled coil</keyword>
<dbReference type="PANTHER" id="PTHR43531">
    <property type="entry name" value="PROTEIN ICFG"/>
    <property type="match status" value="1"/>
</dbReference>
<dbReference type="EMBL" id="FTOM01000010">
    <property type="protein sequence ID" value="SIS89562.1"/>
    <property type="molecule type" value="Genomic_DNA"/>
</dbReference>
<dbReference type="Gene3D" id="3.30.450.20">
    <property type="entry name" value="PAS domain"/>
    <property type="match status" value="2"/>
</dbReference>
<dbReference type="InterPro" id="IPR004089">
    <property type="entry name" value="MCPsignal_dom"/>
</dbReference>
<dbReference type="Gene3D" id="6.10.340.10">
    <property type="match status" value="1"/>
</dbReference>
<evidence type="ECO:0000256" key="2">
    <source>
        <dbReference type="ARBA" id="ARBA00022500"/>
    </source>
</evidence>
<evidence type="ECO:0000256" key="6">
    <source>
        <dbReference type="SAM" id="MobiDB-lite"/>
    </source>
</evidence>
<dbReference type="PROSITE" id="PS50885">
    <property type="entry name" value="HAMP"/>
    <property type="match status" value="2"/>
</dbReference>
<dbReference type="GO" id="GO:0007165">
    <property type="term" value="P:signal transduction"/>
    <property type="evidence" value="ECO:0007669"/>
    <property type="project" value="UniProtKB-KW"/>
</dbReference>
<keyword evidence="11" id="KW-1185">Reference proteome</keyword>
<dbReference type="FunFam" id="1.10.287.950:FF:000001">
    <property type="entry name" value="Methyl-accepting chemotaxis sensory transducer"/>
    <property type="match status" value="1"/>
</dbReference>
<accession>A0A1N7MU28</accession>
<feature type="domain" description="HAMP" evidence="9">
    <location>
        <begin position="677"/>
        <end position="729"/>
    </location>
</feature>
<feature type="domain" description="HAMP" evidence="9">
    <location>
        <begin position="366"/>
        <end position="419"/>
    </location>
</feature>
<dbReference type="CDD" id="cd06225">
    <property type="entry name" value="HAMP"/>
    <property type="match status" value="2"/>
</dbReference>
<feature type="compositionally biased region" description="Polar residues" evidence="6">
    <location>
        <begin position="956"/>
        <end position="976"/>
    </location>
</feature>
<dbReference type="InterPro" id="IPR051310">
    <property type="entry name" value="MCP_chemotaxis"/>
</dbReference>
<feature type="region of interest" description="Disordered" evidence="6">
    <location>
        <begin position="955"/>
        <end position="1057"/>
    </location>
</feature>
<feature type="compositionally biased region" description="Low complexity" evidence="6">
    <location>
        <begin position="1006"/>
        <end position="1019"/>
    </location>
</feature>
<dbReference type="SUPFAM" id="SSF58104">
    <property type="entry name" value="Methyl-accepting chemotaxis protein (MCP) signaling domain"/>
    <property type="match status" value="1"/>
</dbReference>
<keyword evidence="4" id="KW-0807">Transducer</keyword>
<dbReference type="PROSITE" id="PS50111">
    <property type="entry name" value="CHEMOTAXIS_TRANSDUC_2"/>
    <property type="match status" value="1"/>
</dbReference>
<feature type="coiled-coil region" evidence="5">
    <location>
        <begin position="710"/>
        <end position="773"/>
    </location>
</feature>
<dbReference type="InterPro" id="IPR013656">
    <property type="entry name" value="PAS_4"/>
</dbReference>
<evidence type="ECO:0000259" key="9">
    <source>
        <dbReference type="PROSITE" id="PS50885"/>
    </source>
</evidence>
<dbReference type="PROSITE" id="PS50113">
    <property type="entry name" value="PAC"/>
    <property type="match status" value="1"/>
</dbReference>
<evidence type="ECO:0000313" key="11">
    <source>
        <dbReference type="Proteomes" id="UP000186098"/>
    </source>
</evidence>
<dbReference type="SMART" id="SM00283">
    <property type="entry name" value="MA"/>
    <property type="match status" value="1"/>
</dbReference>
<evidence type="ECO:0000259" key="7">
    <source>
        <dbReference type="PROSITE" id="PS50111"/>
    </source>
</evidence>
<dbReference type="InterPro" id="IPR000700">
    <property type="entry name" value="PAS-assoc_C"/>
</dbReference>
<dbReference type="AlphaFoldDB" id="A0A1N7MU28"/>
<dbReference type="CDD" id="cd11386">
    <property type="entry name" value="MCP_signal"/>
    <property type="match status" value="1"/>
</dbReference>
<dbReference type="InterPro" id="IPR003660">
    <property type="entry name" value="HAMP_dom"/>
</dbReference>
<reference evidence="11" key="1">
    <citation type="submission" date="2017-01" db="EMBL/GenBank/DDBJ databases">
        <authorList>
            <person name="Varghese N."/>
            <person name="Submissions S."/>
        </authorList>
    </citation>
    <scope>NUCLEOTIDE SEQUENCE [LARGE SCALE GENOMIC DNA]</scope>
    <source>
        <strain evidence="11">DSM 18714</strain>
    </source>
</reference>
<gene>
    <name evidence="10" type="ORF">SAMN05421795_1103</name>
</gene>
<dbReference type="SUPFAM" id="SSF158472">
    <property type="entry name" value="HAMP domain-like"/>
    <property type="match status" value="1"/>
</dbReference>
<dbReference type="OrthoDB" id="354287at2"/>
<feature type="compositionally biased region" description="Pro residues" evidence="6">
    <location>
        <begin position="1020"/>
        <end position="1034"/>
    </location>
</feature>
<proteinExistence type="inferred from homology"/>
<dbReference type="Proteomes" id="UP000186098">
    <property type="component" value="Unassembled WGS sequence"/>
</dbReference>
<keyword evidence="2" id="KW-0145">Chemotaxis</keyword>
<dbReference type="STRING" id="407234.SAMN05421795_1103"/>
<comment type="subcellular location">
    <subcellularLocation>
        <location evidence="1">Membrane</location>
    </subcellularLocation>
</comment>
<dbReference type="PANTHER" id="PTHR43531:SF11">
    <property type="entry name" value="METHYL-ACCEPTING CHEMOTAXIS PROTEIN 3"/>
    <property type="match status" value="1"/>
</dbReference>
<dbReference type="Pfam" id="PF00015">
    <property type="entry name" value="MCPsignal"/>
    <property type="match status" value="1"/>
</dbReference>
<evidence type="ECO:0000256" key="3">
    <source>
        <dbReference type="ARBA" id="ARBA00029447"/>
    </source>
</evidence>
<feature type="domain" description="PAC" evidence="8">
    <location>
        <begin position="616"/>
        <end position="670"/>
    </location>
</feature>
<dbReference type="Gene3D" id="1.10.287.950">
    <property type="entry name" value="Methyl-accepting chemotaxis protein"/>
    <property type="match status" value="1"/>
</dbReference>
<evidence type="ECO:0000313" key="10">
    <source>
        <dbReference type="EMBL" id="SIS89562.1"/>
    </source>
</evidence>
<dbReference type="RefSeq" id="WP_083947792.1">
    <property type="nucleotide sequence ID" value="NZ_FTOM01000010.1"/>
</dbReference>
<evidence type="ECO:0000256" key="4">
    <source>
        <dbReference type="PROSITE-ProRule" id="PRU00284"/>
    </source>
</evidence>
<dbReference type="SUPFAM" id="SSF55785">
    <property type="entry name" value="PYP-like sensor domain (PAS domain)"/>
    <property type="match status" value="1"/>
</dbReference>
<dbReference type="SMART" id="SM00304">
    <property type="entry name" value="HAMP"/>
    <property type="match status" value="2"/>
</dbReference>
<feature type="compositionally biased region" description="Low complexity" evidence="6">
    <location>
        <begin position="982"/>
        <end position="998"/>
    </location>
</feature>
<sequence length="1057" mass="114868">MRFLNNLKLTVKLPLMLVLIAAVSMAITSVSSYRNARALLEEQGRERLASTLDERHRELETWQNGLRVDVKTQAGSLQAERAMREFLSAWNRIEGDRAAYFDSNYQSGNPHPLGQREKLDYPGEPDEYGIIHRRYQPVLRDLRYQKGYHDIFLIDPEGNIVFTVSKEADFGTNLLSGRWRDSELAHVARSVLENPEQDLVESHFETYAPSAGAPAAFLAAPVKTRGGRLLGVFAVQISNDVIDAVLSRPRGLGETGQGYLVPEDRLVHNNLRLSEAPTMLNISIDTEAVRRGLSGEKATFFGEGHDGRPAVLSVDKLNLFGTDYALVVEQGTDELFAPATELGRELMMQAIWVMGALMVLAYLMSRSIARPLKAVGGALHAISARQLEVEVPHADRRDEVGEIARALDDFRFEMARNEDLAQDAALKGAAFEGSSAAMMMVNPDFVINYYNTAVTDLIRGRIDDFRTVTPEIDPDRLLGQSMDIFHNDNGRIRAFLSRSENLPYRADIIVGQARMILNISEVIRDDRRIGLVIEWRDVTEERMNRSVLKAIDRNQLIAEFDADWKLMSANDNLVTAMGSPADAMKGAAVDRFLRFVDPADPDASQPAISELVAREESLSGRFIAQGADGQDRIFDGSITNVLDRRGLTLKIVMMANDVTEEQRKLKAAEDSRLELSRAQAVVVDALRKGLTQLSEGDLSAHIDTRFSDEYEQLRADFNTAAQNLRRAIETVIENAIEIEGESREISNAAEDLSRRTEQQAATLEETAAALNELTESVKSSAAGANEANRVVSETRANAEASGVVVEQAVTAMGEIENSSTQISKIISVIDDIAFQTNLLALNAGVEAARAGEAGRGFAVVASEVRALAQRSSEAAREIDALISTSSSQVRKGVDLVGEAGSALKKILAAVNDVSARVSEIAASSQEQSSGLAEINVAVNQLDQVTQQNAAMFEETTAASHSLSRSAENLSEATSRFRTGGTAPARPAKKVAPAAKAPSAPKPSPKPVRSAPEAVPAARKPAPPAAKVAPPPPPRAMSGGGARTATAAAPASDDWEDF</sequence>
<name>A0A1N7MU28_9RHOB</name>
<evidence type="ECO:0000256" key="1">
    <source>
        <dbReference type="ARBA" id="ARBA00004370"/>
    </source>
</evidence>
<dbReference type="Pfam" id="PF00672">
    <property type="entry name" value="HAMP"/>
    <property type="match status" value="2"/>
</dbReference>